<dbReference type="PANTHER" id="PTHR10891">
    <property type="entry name" value="EF-HAND CALCIUM-BINDING DOMAIN CONTAINING PROTEIN"/>
    <property type="match status" value="1"/>
</dbReference>
<reference evidence="7" key="1">
    <citation type="journal article" date="2017" name="Plant J.">
        <title>The pomegranate (Punica granatum L.) genome and the genomics of punicalagin biosynthesis.</title>
        <authorList>
            <person name="Qin G."/>
            <person name="Xu C."/>
            <person name="Ming R."/>
            <person name="Tang H."/>
            <person name="Guyot R."/>
            <person name="Kramer E.M."/>
            <person name="Hu Y."/>
            <person name="Yi X."/>
            <person name="Qi Y."/>
            <person name="Xu X."/>
            <person name="Gao Z."/>
            <person name="Pan H."/>
            <person name="Jian J."/>
            <person name="Tian Y."/>
            <person name="Yue Z."/>
            <person name="Xu Y."/>
        </authorList>
    </citation>
    <scope>NUCLEOTIDE SEQUENCE [LARGE SCALE GENOMIC DNA]</scope>
    <source>
        <strain evidence="7">cv. Dabenzi</strain>
    </source>
</reference>
<keyword evidence="3" id="KW-0106">Calcium</keyword>
<keyword evidence="8" id="KW-1185">Reference proteome</keyword>
<organism evidence="5 7">
    <name type="scientific">Punica granatum</name>
    <name type="common">Pomegranate</name>
    <dbReference type="NCBI Taxonomy" id="22663"/>
    <lineage>
        <taxon>Eukaryota</taxon>
        <taxon>Viridiplantae</taxon>
        <taxon>Streptophyta</taxon>
        <taxon>Embryophyta</taxon>
        <taxon>Tracheophyta</taxon>
        <taxon>Spermatophyta</taxon>
        <taxon>Magnoliopsida</taxon>
        <taxon>eudicotyledons</taxon>
        <taxon>Gunneridae</taxon>
        <taxon>Pentapetalae</taxon>
        <taxon>rosids</taxon>
        <taxon>malvids</taxon>
        <taxon>Myrtales</taxon>
        <taxon>Lythraceae</taxon>
        <taxon>Punica</taxon>
    </lineage>
</organism>
<dbReference type="PROSITE" id="PS50222">
    <property type="entry name" value="EF_HAND_2"/>
    <property type="match status" value="3"/>
</dbReference>
<reference evidence="5" key="2">
    <citation type="submission" date="2017-06" db="EMBL/GenBank/DDBJ databases">
        <title>The pomegranate genome and the genomics of punicalagin biosynthesis.</title>
        <authorList>
            <person name="Xu C."/>
        </authorList>
    </citation>
    <scope>NUCLEOTIDE SEQUENCE [LARGE SCALE GENOMIC DNA]</scope>
    <source>
        <tissue evidence="5">Fresh leaf</tissue>
    </source>
</reference>
<evidence type="ECO:0000256" key="3">
    <source>
        <dbReference type="ARBA" id="ARBA00022837"/>
    </source>
</evidence>
<dbReference type="SUPFAM" id="SSF47473">
    <property type="entry name" value="EF-hand"/>
    <property type="match status" value="1"/>
</dbReference>
<dbReference type="CDD" id="cd00051">
    <property type="entry name" value="EFh"/>
    <property type="match status" value="1"/>
</dbReference>
<feature type="domain" description="EF-hand" evidence="4">
    <location>
        <begin position="92"/>
        <end position="127"/>
    </location>
</feature>
<gene>
    <name evidence="5" type="ORF">CDL15_Pgr012685</name>
    <name evidence="6" type="ORF">CRG98_033300</name>
</gene>
<keyword evidence="1" id="KW-0479">Metal-binding</keyword>
<dbReference type="Pfam" id="PF13499">
    <property type="entry name" value="EF-hand_7"/>
    <property type="match status" value="1"/>
</dbReference>
<dbReference type="InterPro" id="IPR039647">
    <property type="entry name" value="EF_hand_pair_protein_CML-like"/>
</dbReference>
<dbReference type="AlphaFoldDB" id="A0A218XV98"/>
<evidence type="ECO:0000259" key="4">
    <source>
        <dbReference type="PROSITE" id="PS50222"/>
    </source>
</evidence>
<dbReference type="Proteomes" id="UP000197138">
    <property type="component" value="Unassembled WGS sequence"/>
</dbReference>
<evidence type="ECO:0000256" key="2">
    <source>
        <dbReference type="ARBA" id="ARBA00022737"/>
    </source>
</evidence>
<dbReference type="Gene3D" id="1.10.238.10">
    <property type="entry name" value="EF-hand"/>
    <property type="match status" value="2"/>
</dbReference>
<dbReference type="Proteomes" id="UP000233551">
    <property type="component" value="Unassembled WGS sequence"/>
</dbReference>
<name>A0A218XV98_PUNGR</name>
<dbReference type="GeneID" id="116188606"/>
<evidence type="ECO:0000313" key="5">
    <source>
        <dbReference type="EMBL" id="OWM88519.1"/>
    </source>
</evidence>
<feature type="domain" description="EF-hand" evidence="4">
    <location>
        <begin position="130"/>
        <end position="164"/>
    </location>
</feature>
<evidence type="ECO:0000313" key="7">
    <source>
        <dbReference type="Proteomes" id="UP000197138"/>
    </source>
</evidence>
<feature type="domain" description="EF-hand" evidence="4">
    <location>
        <begin position="5"/>
        <end position="40"/>
    </location>
</feature>
<sequence length="164" mass="18654">MSSPLGLKDLRRVFDNLDKNGDGLLSTEELNWLLNMIGHIHSLEELESSIGKSSVDFHEFLIFYNSISDKSNGSIAIGEEADSRENIELETDQEDDLFQAFKVFDLNGDGFISTEELQSVLSRLGMWDERSGRDCGRMINAYDTNRDGLLDFLEFKHMMLFTVS</sequence>
<dbReference type="EMBL" id="MTKT01000791">
    <property type="protein sequence ID" value="OWM88519.1"/>
    <property type="molecule type" value="Genomic_DNA"/>
</dbReference>
<reference evidence="6 8" key="3">
    <citation type="submission" date="2017-11" db="EMBL/GenBank/DDBJ databases">
        <title>De-novo sequencing of pomegranate (Punica granatum L.) genome.</title>
        <authorList>
            <person name="Akparov Z."/>
            <person name="Amiraslanov A."/>
            <person name="Hajiyeva S."/>
            <person name="Abbasov M."/>
            <person name="Kaur K."/>
            <person name="Hamwieh A."/>
            <person name="Solovyev V."/>
            <person name="Salamov A."/>
            <person name="Braich B."/>
            <person name="Kosarev P."/>
            <person name="Mahmoud A."/>
            <person name="Hajiyev E."/>
            <person name="Babayeva S."/>
            <person name="Izzatullayeva V."/>
            <person name="Mammadov A."/>
            <person name="Mammadov A."/>
            <person name="Sharifova S."/>
            <person name="Ojaghi J."/>
            <person name="Eynullazada K."/>
            <person name="Bayramov B."/>
            <person name="Abdulazimova A."/>
            <person name="Shahmuradov I."/>
        </authorList>
    </citation>
    <scope>NUCLEOTIDE SEQUENCE [LARGE SCALE GENOMIC DNA]</scope>
    <source>
        <strain evidence="6">AG2017</strain>
        <strain evidence="8">cv. AG2017</strain>
        <tissue evidence="6">Leaf</tissue>
    </source>
</reference>
<dbReference type="InterPro" id="IPR018247">
    <property type="entry name" value="EF_Hand_1_Ca_BS"/>
</dbReference>
<dbReference type="FunFam" id="1.10.238.10:FF:000003">
    <property type="entry name" value="Calmodulin A"/>
    <property type="match status" value="1"/>
</dbReference>
<dbReference type="Pfam" id="PF13405">
    <property type="entry name" value="EF-hand_6"/>
    <property type="match status" value="1"/>
</dbReference>
<dbReference type="PROSITE" id="PS00018">
    <property type="entry name" value="EF_HAND_1"/>
    <property type="match status" value="3"/>
</dbReference>
<proteinExistence type="predicted"/>
<dbReference type="GO" id="GO:0005509">
    <property type="term" value="F:calcium ion binding"/>
    <property type="evidence" value="ECO:0007669"/>
    <property type="project" value="InterPro"/>
</dbReference>
<evidence type="ECO:0000313" key="6">
    <source>
        <dbReference type="EMBL" id="PKI46324.1"/>
    </source>
</evidence>
<dbReference type="InterPro" id="IPR011992">
    <property type="entry name" value="EF-hand-dom_pair"/>
</dbReference>
<dbReference type="InterPro" id="IPR002048">
    <property type="entry name" value="EF_hand_dom"/>
</dbReference>
<dbReference type="SMART" id="SM00054">
    <property type="entry name" value="EFh"/>
    <property type="match status" value="3"/>
</dbReference>
<keyword evidence="2" id="KW-0677">Repeat</keyword>
<evidence type="ECO:0000313" key="8">
    <source>
        <dbReference type="Proteomes" id="UP000233551"/>
    </source>
</evidence>
<accession>A0A218XV98</accession>
<comment type="caution">
    <text evidence="5">The sequence shown here is derived from an EMBL/GenBank/DDBJ whole genome shotgun (WGS) entry which is preliminary data.</text>
</comment>
<dbReference type="STRING" id="22663.A0A218XV98"/>
<dbReference type="OrthoDB" id="26525at2759"/>
<protein>
    <recommendedName>
        <fullName evidence="4">EF-hand domain-containing protein</fullName>
    </recommendedName>
</protein>
<dbReference type="EMBL" id="PGOL01002642">
    <property type="protein sequence ID" value="PKI46324.1"/>
    <property type="molecule type" value="Genomic_DNA"/>
</dbReference>
<evidence type="ECO:0000256" key="1">
    <source>
        <dbReference type="ARBA" id="ARBA00022723"/>
    </source>
</evidence>